<dbReference type="SUPFAM" id="SSF52540">
    <property type="entry name" value="P-loop containing nucleoside triphosphate hydrolases"/>
    <property type="match status" value="1"/>
</dbReference>
<keyword evidence="14 16" id="KW-0326">Glycosidase</keyword>
<proteinExistence type="inferred from homology"/>
<comment type="function">
    <text evidence="15">Probable GTP-binding protein that may be involved in cell development.</text>
</comment>
<dbReference type="Pfam" id="PF01301">
    <property type="entry name" value="Glyco_hydro_35"/>
    <property type="match status" value="1"/>
</dbReference>
<keyword evidence="8 15" id="KW-0378">Hydrolase</keyword>
<keyword evidence="12 15" id="KW-0342">GTP-binding</keyword>
<dbReference type="Gene3D" id="3.20.20.80">
    <property type="entry name" value="Glycosidases"/>
    <property type="match status" value="1"/>
</dbReference>
<dbReference type="InterPro" id="IPR031330">
    <property type="entry name" value="Gly_Hdrlase_35_cat"/>
</dbReference>
<comment type="similarity">
    <text evidence="15">Belongs to the TRAFAC class dynamin-like GTPase superfamily. GB1/RHD3 GTPase family. RHD3 subfamily.</text>
</comment>
<keyword evidence="10 15" id="KW-1133">Transmembrane helix</keyword>
<dbReference type="InterPro" id="IPR043159">
    <property type="entry name" value="Lectin_gal-bd_sf"/>
</dbReference>
<comment type="similarity">
    <text evidence="3">Belongs to the glycosyl hydrolase 35 family.</text>
</comment>
<dbReference type="FunFam" id="3.40.50.300:FF:002271">
    <property type="entry name" value="Protein ROOT HAIR DEFECTIVE 3 homolog"/>
    <property type="match status" value="1"/>
</dbReference>
<dbReference type="Gene3D" id="3.40.50.300">
    <property type="entry name" value="P-loop containing nucleotide triphosphate hydrolases"/>
    <property type="match status" value="1"/>
</dbReference>
<dbReference type="InterPro" id="IPR008979">
    <property type="entry name" value="Galactose-bd-like_sf"/>
</dbReference>
<dbReference type="PROSITE" id="PS51715">
    <property type="entry name" value="G_GB1_RHD3"/>
    <property type="match status" value="1"/>
</dbReference>
<reference evidence="20 21" key="1">
    <citation type="journal article" date="2023" name="Hortic Res">
        <title>Pangenome of water caltrop reveals structural variations and asymmetric subgenome divergence after allopolyploidization.</title>
        <authorList>
            <person name="Zhang X."/>
            <person name="Chen Y."/>
            <person name="Wang L."/>
            <person name="Yuan Y."/>
            <person name="Fang M."/>
            <person name="Shi L."/>
            <person name="Lu R."/>
            <person name="Comes H.P."/>
            <person name="Ma Y."/>
            <person name="Chen Y."/>
            <person name="Huang G."/>
            <person name="Zhou Y."/>
            <person name="Zheng Z."/>
            <person name="Qiu Y."/>
        </authorList>
    </citation>
    <scope>NUCLEOTIDE SEQUENCE [LARGE SCALE GENOMIC DNA]</scope>
    <source>
        <tissue evidence="20">Roots</tissue>
    </source>
</reference>
<dbReference type="EC" id="3.6.5.-" evidence="15"/>
<name>A0AAN7QZV4_9MYRT</name>
<evidence type="ECO:0000256" key="16">
    <source>
        <dbReference type="RuleBase" id="RU000675"/>
    </source>
</evidence>
<feature type="binding site" evidence="15">
    <location>
        <begin position="961"/>
        <end position="968"/>
    </location>
    <ligand>
        <name>GTP</name>
        <dbReference type="ChEBI" id="CHEBI:37565"/>
    </ligand>
</feature>
<keyword evidence="6 17" id="KW-0732">Signal</keyword>
<evidence type="ECO:0000313" key="21">
    <source>
        <dbReference type="Proteomes" id="UP001345219"/>
    </source>
</evidence>
<dbReference type="GO" id="GO:0048046">
    <property type="term" value="C:apoplast"/>
    <property type="evidence" value="ECO:0007669"/>
    <property type="project" value="UniProtKB-SubCell"/>
</dbReference>
<keyword evidence="11" id="KW-0175">Coiled coil</keyword>
<dbReference type="Gene3D" id="2.60.120.260">
    <property type="entry name" value="Galactose-binding domain-like"/>
    <property type="match status" value="1"/>
</dbReference>
<comment type="caution">
    <text evidence="20">The sequence shown here is derived from an EMBL/GenBank/DDBJ whole genome shotgun (WGS) entry which is preliminary data.</text>
</comment>
<keyword evidence="13 15" id="KW-0472">Membrane</keyword>
<comment type="catalytic activity">
    <reaction evidence="1 16">
        <text>Hydrolysis of terminal non-reducing beta-D-galactose residues in beta-D-galactosides.</text>
        <dbReference type="EC" id="3.2.1.23"/>
    </reaction>
</comment>
<dbReference type="Gene3D" id="2.60.120.740">
    <property type="match status" value="1"/>
</dbReference>
<dbReference type="PROSITE" id="PS01182">
    <property type="entry name" value="GLYCOSYL_HYDROL_F35"/>
    <property type="match status" value="1"/>
</dbReference>
<dbReference type="InterPro" id="IPR030386">
    <property type="entry name" value="G_GB1_RHD3_dom"/>
</dbReference>
<feature type="topological domain" description="Cytoplasmic" evidence="15">
    <location>
        <position position="1640"/>
    </location>
</feature>
<dbReference type="InterPro" id="IPR041392">
    <property type="entry name" value="GHD"/>
</dbReference>
<keyword evidence="9 15" id="KW-0256">Endoplasmic reticulum</keyword>
<evidence type="ECO:0000256" key="2">
    <source>
        <dbReference type="ARBA" id="ARBA00004271"/>
    </source>
</evidence>
<feature type="domain" description="SUEL-type lectin" evidence="18">
    <location>
        <begin position="757"/>
        <end position="832"/>
    </location>
</feature>
<dbReference type="FunFam" id="2.60.120.260:FF:000076">
    <property type="entry name" value="Beta-galactosidase"/>
    <property type="match status" value="1"/>
</dbReference>
<dbReference type="GO" id="GO:0004565">
    <property type="term" value="F:beta-galactosidase activity"/>
    <property type="evidence" value="ECO:0007669"/>
    <property type="project" value="UniProtKB-EC"/>
</dbReference>
<evidence type="ECO:0000256" key="4">
    <source>
        <dbReference type="ARBA" id="ARBA00022523"/>
    </source>
</evidence>
<protein>
    <recommendedName>
        <fullName evidence="15">Protein ROOT HAIR DEFECTIVE 3 homolog</fullName>
        <ecNumber evidence="15">3.6.5.-</ecNumber>
    </recommendedName>
    <alternativeName>
        <fullName evidence="15">Protein SEY1 homolog</fullName>
    </alternativeName>
</protein>
<accession>A0AAN7QZV4</accession>
<dbReference type="Proteomes" id="UP001345219">
    <property type="component" value="Chromosome 13"/>
</dbReference>
<keyword evidence="21" id="KW-1185">Reference proteome</keyword>
<evidence type="ECO:0000256" key="5">
    <source>
        <dbReference type="ARBA" id="ARBA00022692"/>
    </source>
</evidence>
<feature type="topological domain" description="Cytoplasmic" evidence="15">
    <location>
        <begin position="1"/>
        <end position="1596"/>
    </location>
</feature>
<keyword evidence="4" id="KW-0052">Apoplast</keyword>
<dbReference type="InterPro" id="IPR019801">
    <property type="entry name" value="Glyco_hydro_35_CS"/>
</dbReference>
<dbReference type="Pfam" id="PF17834">
    <property type="entry name" value="GHD"/>
    <property type="match status" value="1"/>
</dbReference>
<dbReference type="FunFam" id="3.20.20.80:FF:000021">
    <property type="entry name" value="Beta-galactosidase"/>
    <property type="match status" value="1"/>
</dbReference>
<evidence type="ECO:0000256" key="6">
    <source>
        <dbReference type="ARBA" id="ARBA00022729"/>
    </source>
</evidence>
<feature type="signal peptide" evidence="17">
    <location>
        <begin position="1"/>
        <end position="28"/>
    </location>
</feature>
<evidence type="ECO:0000256" key="11">
    <source>
        <dbReference type="ARBA" id="ARBA00023054"/>
    </source>
</evidence>
<dbReference type="GO" id="GO:0005525">
    <property type="term" value="F:GTP binding"/>
    <property type="evidence" value="ECO:0007669"/>
    <property type="project" value="UniProtKB-UniRule"/>
</dbReference>
<feature type="domain" description="GB1/RHD3-type G" evidence="19">
    <location>
        <begin position="951"/>
        <end position="1166"/>
    </location>
</feature>
<sequence>MMGFNRVDLVMWNVVLVLLGLSVFTARASVSYDSKAITINGRRRILISGSIHYPRSTPEMWLDLIQKAKEGGLDVIQTYVFWNGHEPSPGKYNFEGNYDLVRFIKLVKQAGLYAHLRIGPYVCAEWNFGGFPVWLKFIPGISFRTDNGPFKYYMQKFSTKIVNMMKAEGLFEFQGGPIILSQIENEYGPMEYELGFAGKAYTNWAAKMAVGLGTGVPWVMCKQDDAPDPIINTCNGFYCDYFSPNKAYKPKMWTEAWTGWFTEFGGAVPNRPVEDLAFSVARFIQKGGSFINYYMYHGGTNFGRTAGGPFIATSYDYDAPVDEYGLLRQPKWGHLKDLHRAIKLCEPALISGNPTVTKLGDYEEAHVFKSSGACAAFLANYNPRSFATVSFGNMHYNLPPWSISILPDCKNTVYNTARVGAQTARMKMTPVPLHGGFSWQAYNEETDAFEDSSFMMVGLLEQINATRDVSDYLWYMTDVYIDSKEGFLRGGKWPVFSVLSAGHALHVFINGQHSGSTYGSLEFPKLSFSQSVNLRPGVNKISLLSIAVGLPNVGPHFEQWSAGVLGPVTLYGLDEGRRDLTWHKWSYKVGLKGEALSLHSLSGRSSSVEWAEGSLVAQKQPLTWYKTVFNAPAGNAPLSLDMGSMGKGQIWINGQSIGRYWPAYKASGSCGWCDYAGTYNEKKCLSNCGESSQRWYHVPRSWLNPTGNLLVVFEEWGGDPNGISLVRRDVDSVCVDINEWQPTLMNYEMQASGKANKPLRPKAHLSCSPGQKISKIKFASFGTPEGACGSYREGSCHAFHSYDAFQKTCLGQNSCTVPVTPEIFGGDPCPTSVPHERDEENKTSTHVCTGSMALYCLIIAASRHNNISYDLISEKRAHSLFLFPGCPAFSPWIGRIPSGRSIPGQWITTIPGPQMDKAGERFSTQLIDGDGIFNDIGLEKFIKEVKLKEWGLSYAVVSIMGPQSSGKSTLLNHLFSTNFREMDAYRERSQTTKGIWMAKAAGIEPLTLVMDLEGTDGRERGEDDTAFEKQSALFALDVSDIVLINMWCHDIGREQAANKPLLKTVFQVMMRLFSPRKTTLMFVIRDKTRTPLEALEPVLREDVHKIWDSVPKPQEHKETPLSEFFNVEIVALSSYEEKEEQFKEQVASLRAQFFHSIAPGGLAGDRQGVVPASGFSFSAQQIWKVIKENKDLDLPAHKIMVATVRCEEIADEKLHNFTENEDWCQIEEAVQSEPFPGFGRKLSAIIETCLAEYESEALYFDERVRTSKGKQLEEKILQLVMPAFQSVLGHLRSGTLEQFKETFDKTLTGGEGFSSAARDCTKSYMVQFDEGCADAVIEQANWDTSKMREKIQRDIDAHIAAICEAKLSELTKACENKLNEALSGTMEALVDEANDETWPAIRKLLQHESESAVSEFSSCVSGFELDEQTMEKMIAHLQSYAKCVVEAKIKQEAGRVLSRMKDRFETLFSRDADSVPRVWTGKEDVWAITKTARSASLKLLSTMAAVRIDNEADNIQRSLTLAFLDSKTNSTATDQSITSSADPLASSTWEEVPSAKTVITPVQCKNIWRQFKTETEYSVAQAMAAQEAARRSNNWLPPPWAMAAMFILGFNEFMMLLRNPLYLGVIFVGYLIHQSRVGAA</sequence>
<evidence type="ECO:0000259" key="19">
    <source>
        <dbReference type="PROSITE" id="PS51715"/>
    </source>
</evidence>
<dbReference type="FunFam" id="2.60.120.260:FF:000142">
    <property type="entry name" value="Beta-galactosidase"/>
    <property type="match status" value="1"/>
</dbReference>
<dbReference type="CDD" id="cd01851">
    <property type="entry name" value="GBP"/>
    <property type="match status" value="1"/>
</dbReference>
<evidence type="ECO:0000256" key="7">
    <source>
        <dbReference type="ARBA" id="ARBA00022741"/>
    </source>
</evidence>
<dbReference type="Pfam" id="PF02140">
    <property type="entry name" value="SUEL_Lectin"/>
    <property type="match status" value="1"/>
</dbReference>
<dbReference type="PROSITE" id="PS50228">
    <property type="entry name" value="SUEL_LECTIN"/>
    <property type="match status" value="1"/>
</dbReference>
<feature type="chain" id="PRO_5042983583" description="Protein ROOT HAIR DEFECTIVE 3 homolog" evidence="17">
    <location>
        <begin position="29"/>
        <end position="1640"/>
    </location>
</feature>
<dbReference type="InterPro" id="IPR048913">
    <property type="entry name" value="BetaGal_gal-bd"/>
</dbReference>
<evidence type="ECO:0000256" key="12">
    <source>
        <dbReference type="ARBA" id="ARBA00023134"/>
    </source>
</evidence>
<evidence type="ECO:0000256" key="9">
    <source>
        <dbReference type="ARBA" id="ARBA00022824"/>
    </source>
</evidence>
<dbReference type="InterPro" id="IPR046758">
    <property type="entry name" value="Sey1/RHD3-like_3HB"/>
</dbReference>
<evidence type="ECO:0000256" key="10">
    <source>
        <dbReference type="ARBA" id="ARBA00022989"/>
    </source>
</evidence>
<dbReference type="GO" id="GO:0003924">
    <property type="term" value="F:GTPase activity"/>
    <property type="evidence" value="ECO:0007669"/>
    <property type="project" value="UniProtKB-UniRule"/>
</dbReference>
<evidence type="ECO:0000259" key="18">
    <source>
        <dbReference type="PROSITE" id="PS50228"/>
    </source>
</evidence>
<dbReference type="Pfam" id="PF05879">
    <property type="entry name" value="RHD3_GTPase"/>
    <property type="match status" value="1"/>
</dbReference>
<feature type="topological domain" description="Lumenal" evidence="15">
    <location>
        <begin position="1618"/>
        <end position="1620"/>
    </location>
</feature>
<organism evidence="20 21">
    <name type="scientific">Trapa incisa</name>
    <dbReference type="NCBI Taxonomy" id="236973"/>
    <lineage>
        <taxon>Eukaryota</taxon>
        <taxon>Viridiplantae</taxon>
        <taxon>Streptophyta</taxon>
        <taxon>Embryophyta</taxon>
        <taxon>Tracheophyta</taxon>
        <taxon>Spermatophyta</taxon>
        <taxon>Magnoliopsida</taxon>
        <taxon>eudicotyledons</taxon>
        <taxon>Gunneridae</taxon>
        <taxon>Pentapetalae</taxon>
        <taxon>rosids</taxon>
        <taxon>malvids</taxon>
        <taxon>Myrtales</taxon>
        <taxon>Lythraceae</taxon>
        <taxon>Trapa</taxon>
    </lineage>
</organism>
<gene>
    <name evidence="20" type="ORF">SAY87_017279</name>
</gene>
<dbReference type="SUPFAM" id="SSF49785">
    <property type="entry name" value="Galactose-binding domain-like"/>
    <property type="match status" value="2"/>
</dbReference>
<dbReference type="InterPro" id="IPR001944">
    <property type="entry name" value="Glycoside_Hdrlase_35"/>
</dbReference>
<dbReference type="HAMAP" id="MF_03109">
    <property type="entry name" value="Sey1"/>
    <property type="match status" value="1"/>
</dbReference>
<evidence type="ECO:0000256" key="15">
    <source>
        <dbReference type="HAMAP-Rule" id="MF_03109"/>
    </source>
</evidence>
<evidence type="ECO:0000256" key="1">
    <source>
        <dbReference type="ARBA" id="ARBA00001412"/>
    </source>
</evidence>
<dbReference type="GO" id="GO:0030246">
    <property type="term" value="F:carbohydrate binding"/>
    <property type="evidence" value="ECO:0007669"/>
    <property type="project" value="InterPro"/>
</dbReference>
<dbReference type="EMBL" id="JAXIOK010000001">
    <property type="protein sequence ID" value="KAK4781173.1"/>
    <property type="molecule type" value="Genomic_DNA"/>
</dbReference>
<evidence type="ECO:0000313" key="20">
    <source>
        <dbReference type="EMBL" id="KAK4781173.1"/>
    </source>
</evidence>
<dbReference type="Pfam" id="PF20428">
    <property type="entry name" value="Sey1_3HB"/>
    <property type="match status" value="1"/>
</dbReference>
<dbReference type="CDD" id="cd22842">
    <property type="entry name" value="Gal_Rha_Lectin_BGal"/>
    <property type="match status" value="1"/>
</dbReference>
<dbReference type="PANTHER" id="PTHR45923:SF2">
    <property type="entry name" value="PROTEIN SEY1"/>
    <property type="match status" value="1"/>
</dbReference>
<dbReference type="PANTHER" id="PTHR45923">
    <property type="entry name" value="PROTEIN SEY1"/>
    <property type="match status" value="1"/>
</dbReference>
<evidence type="ECO:0000256" key="13">
    <source>
        <dbReference type="ARBA" id="ARBA00023136"/>
    </source>
</evidence>
<keyword evidence="7 15" id="KW-0547">Nucleotide-binding</keyword>
<dbReference type="GO" id="GO:0005789">
    <property type="term" value="C:endoplasmic reticulum membrane"/>
    <property type="evidence" value="ECO:0007669"/>
    <property type="project" value="UniProtKB-SubCell"/>
</dbReference>
<evidence type="ECO:0000256" key="14">
    <source>
        <dbReference type="ARBA" id="ARBA00023295"/>
    </source>
</evidence>
<dbReference type="InterPro" id="IPR000922">
    <property type="entry name" value="Lectin_gal-bd_dom"/>
</dbReference>
<evidence type="ECO:0000256" key="8">
    <source>
        <dbReference type="ARBA" id="ARBA00022801"/>
    </source>
</evidence>
<dbReference type="SUPFAM" id="SSF51445">
    <property type="entry name" value="(Trans)glycosidases"/>
    <property type="match status" value="1"/>
</dbReference>
<dbReference type="PRINTS" id="PR00742">
    <property type="entry name" value="GLHYDRLASE35"/>
</dbReference>
<dbReference type="InterPro" id="IPR017853">
    <property type="entry name" value="GH"/>
</dbReference>
<dbReference type="GO" id="GO:0016320">
    <property type="term" value="P:endoplasmic reticulum membrane fusion"/>
    <property type="evidence" value="ECO:0007669"/>
    <property type="project" value="TreeGrafter"/>
</dbReference>
<dbReference type="InterPro" id="IPR008803">
    <property type="entry name" value="RHD3/Sey1"/>
</dbReference>
<comment type="subcellular location">
    <subcellularLocation>
        <location evidence="15">Endoplasmic reticulum membrane</location>
        <topology evidence="15">Multi-pass membrane protein</topology>
    </subcellularLocation>
    <subcellularLocation>
        <location evidence="2">Secreted</location>
        <location evidence="2">Extracellular space</location>
        <location evidence="2">Apoplast</location>
    </subcellularLocation>
</comment>
<dbReference type="FunFam" id="2.60.120.260:FF:000061">
    <property type="entry name" value="Beta-galactosidase"/>
    <property type="match status" value="1"/>
</dbReference>
<dbReference type="Pfam" id="PF21467">
    <property type="entry name" value="BetaGal_gal-bd"/>
    <property type="match status" value="2"/>
</dbReference>
<dbReference type="GO" id="GO:0005975">
    <property type="term" value="P:carbohydrate metabolic process"/>
    <property type="evidence" value="ECO:0007669"/>
    <property type="project" value="InterPro"/>
</dbReference>
<keyword evidence="5 15" id="KW-0812">Transmembrane</keyword>
<dbReference type="InterPro" id="IPR027417">
    <property type="entry name" value="P-loop_NTPase"/>
</dbReference>
<evidence type="ECO:0000256" key="17">
    <source>
        <dbReference type="SAM" id="SignalP"/>
    </source>
</evidence>
<evidence type="ECO:0000256" key="3">
    <source>
        <dbReference type="ARBA" id="ARBA00009809"/>
    </source>
</evidence>